<accession>A0A6A4HDN4</accession>
<feature type="compositionally biased region" description="Polar residues" evidence="1">
    <location>
        <begin position="9"/>
        <end position="19"/>
    </location>
</feature>
<gene>
    <name evidence="2" type="ORF">BT96DRAFT_997279</name>
</gene>
<evidence type="ECO:0000313" key="2">
    <source>
        <dbReference type="EMBL" id="KAE9395900.1"/>
    </source>
</evidence>
<feature type="compositionally biased region" description="Low complexity" evidence="1">
    <location>
        <begin position="134"/>
        <end position="144"/>
    </location>
</feature>
<organism evidence="2 3">
    <name type="scientific">Gymnopus androsaceus JB14</name>
    <dbReference type="NCBI Taxonomy" id="1447944"/>
    <lineage>
        <taxon>Eukaryota</taxon>
        <taxon>Fungi</taxon>
        <taxon>Dikarya</taxon>
        <taxon>Basidiomycota</taxon>
        <taxon>Agaricomycotina</taxon>
        <taxon>Agaricomycetes</taxon>
        <taxon>Agaricomycetidae</taxon>
        <taxon>Agaricales</taxon>
        <taxon>Marasmiineae</taxon>
        <taxon>Omphalotaceae</taxon>
        <taxon>Gymnopus</taxon>
    </lineage>
</organism>
<dbReference type="Proteomes" id="UP000799118">
    <property type="component" value="Unassembled WGS sequence"/>
</dbReference>
<name>A0A6A4HDN4_9AGAR</name>
<feature type="region of interest" description="Disordered" evidence="1">
    <location>
        <begin position="1"/>
        <end position="21"/>
    </location>
</feature>
<reference evidence="2" key="1">
    <citation type="journal article" date="2019" name="Environ. Microbiol.">
        <title>Fungal ecological strategies reflected in gene transcription - a case study of two litter decomposers.</title>
        <authorList>
            <person name="Barbi F."/>
            <person name="Kohler A."/>
            <person name="Barry K."/>
            <person name="Baskaran P."/>
            <person name="Daum C."/>
            <person name="Fauchery L."/>
            <person name="Ihrmark K."/>
            <person name="Kuo A."/>
            <person name="LaButti K."/>
            <person name="Lipzen A."/>
            <person name="Morin E."/>
            <person name="Grigoriev I.V."/>
            <person name="Henrissat B."/>
            <person name="Lindahl B."/>
            <person name="Martin F."/>
        </authorList>
    </citation>
    <scope>NUCLEOTIDE SEQUENCE</scope>
    <source>
        <strain evidence="2">JB14</strain>
    </source>
</reference>
<proteinExistence type="predicted"/>
<keyword evidence="3" id="KW-1185">Reference proteome</keyword>
<feature type="region of interest" description="Disordered" evidence="1">
    <location>
        <begin position="119"/>
        <end position="161"/>
    </location>
</feature>
<evidence type="ECO:0000313" key="3">
    <source>
        <dbReference type="Proteomes" id="UP000799118"/>
    </source>
</evidence>
<dbReference type="AlphaFoldDB" id="A0A6A4HDN4"/>
<sequence>MAREANVMHSRSSTPTSKNQKFKFTPNSIMKLITSTLKHKSYCQPHKQKTQAWKAVAEDLNNVTASSILLYATAHCKIESLLDIHQPKGNRRMRTKFTEEEQIEFSSILDSLYSDYEAHEEEKATKKGEKDKAALQLQHAGQQAQKREMEGLSLTKKAQAL</sequence>
<feature type="compositionally biased region" description="Basic and acidic residues" evidence="1">
    <location>
        <begin position="119"/>
        <end position="133"/>
    </location>
</feature>
<dbReference type="EMBL" id="ML769523">
    <property type="protein sequence ID" value="KAE9395900.1"/>
    <property type="molecule type" value="Genomic_DNA"/>
</dbReference>
<evidence type="ECO:0000256" key="1">
    <source>
        <dbReference type="SAM" id="MobiDB-lite"/>
    </source>
</evidence>
<protein>
    <recommendedName>
        <fullName evidence="4">Myb/SANT-like domain-containing protein</fullName>
    </recommendedName>
</protein>
<evidence type="ECO:0008006" key="4">
    <source>
        <dbReference type="Google" id="ProtNLM"/>
    </source>
</evidence>